<evidence type="ECO:0000256" key="2">
    <source>
        <dbReference type="ARBA" id="ARBA00023015"/>
    </source>
</evidence>
<dbReference type="Proteomes" id="UP000219259">
    <property type="component" value="Unassembled WGS sequence"/>
</dbReference>
<dbReference type="GO" id="GO:0006352">
    <property type="term" value="P:DNA-templated transcription initiation"/>
    <property type="evidence" value="ECO:0007669"/>
    <property type="project" value="InterPro"/>
</dbReference>
<name>A0A1D3UIB6_TANFO</name>
<keyword evidence="3" id="KW-0731">Sigma factor</keyword>
<evidence type="ECO:0000313" key="9">
    <source>
        <dbReference type="Proteomes" id="UP000182057"/>
    </source>
</evidence>
<dbReference type="InterPro" id="IPR014327">
    <property type="entry name" value="RNA_pol_sigma70_bacteroid"/>
</dbReference>
<dbReference type="InterPro" id="IPR039425">
    <property type="entry name" value="RNA_pol_sigma-70-like"/>
</dbReference>
<dbReference type="OrthoDB" id="759001at2"/>
<dbReference type="GO" id="GO:0016987">
    <property type="term" value="F:sigma factor activity"/>
    <property type="evidence" value="ECO:0007669"/>
    <property type="project" value="UniProtKB-KW"/>
</dbReference>
<evidence type="ECO:0000256" key="3">
    <source>
        <dbReference type="ARBA" id="ARBA00023082"/>
    </source>
</evidence>
<dbReference type="AlphaFoldDB" id="A0A1D3UIB6"/>
<evidence type="ECO:0000313" key="8">
    <source>
        <dbReference type="EMBL" id="SCQ19900.1"/>
    </source>
</evidence>
<reference evidence="7 10" key="2">
    <citation type="submission" date="2017-09" db="EMBL/GenBank/DDBJ databases">
        <title>Phase variable restriction modification systems are present in the genome sequences of periodontal pathogens Prevotella intermedia, Tannerella forsythia and Porphyromonas gingivalis.</title>
        <authorList>
            <person name="Haigh R.D."/>
            <person name="Crawford L."/>
            <person name="Ralph J."/>
            <person name="Wanford J."/>
            <person name="Vartoukian S.R."/>
            <person name="Hijazib K."/>
            <person name="Wade W."/>
            <person name="Oggioni M.R."/>
        </authorList>
    </citation>
    <scope>NUCLEOTIDE SEQUENCE [LARGE SCALE GENOMIC DNA]</scope>
    <source>
        <strain evidence="7 10">WW11663</strain>
    </source>
</reference>
<organism evidence="8 9">
    <name type="scientific">Tannerella forsythia</name>
    <name type="common">Bacteroides forsythus</name>
    <dbReference type="NCBI Taxonomy" id="28112"/>
    <lineage>
        <taxon>Bacteria</taxon>
        <taxon>Pseudomonadati</taxon>
        <taxon>Bacteroidota</taxon>
        <taxon>Bacteroidia</taxon>
        <taxon>Bacteroidales</taxon>
        <taxon>Tannerellaceae</taxon>
        <taxon>Tannerella</taxon>
    </lineage>
</organism>
<dbReference type="InterPro" id="IPR036388">
    <property type="entry name" value="WH-like_DNA-bd_sf"/>
</dbReference>
<keyword evidence="2" id="KW-0805">Transcription regulation</keyword>
<keyword evidence="4" id="KW-0804">Transcription</keyword>
<evidence type="ECO:0000259" key="6">
    <source>
        <dbReference type="Pfam" id="PF08281"/>
    </source>
</evidence>
<reference evidence="8 9" key="1">
    <citation type="submission" date="2016-09" db="EMBL/GenBank/DDBJ databases">
        <authorList>
            <person name="Capua I."/>
            <person name="De Benedictis P."/>
            <person name="Joannis T."/>
            <person name="Lombin L.H."/>
            <person name="Cattoli G."/>
        </authorList>
    </citation>
    <scope>NUCLEOTIDE SEQUENCE [LARGE SCALE GENOMIC DNA]</scope>
    <source>
        <strain evidence="8 9">UB20</strain>
    </source>
</reference>
<dbReference type="Pfam" id="PF08281">
    <property type="entry name" value="Sigma70_r4_2"/>
    <property type="match status" value="1"/>
</dbReference>
<dbReference type="EMBL" id="FMMM01000029">
    <property type="protein sequence ID" value="SCQ19900.1"/>
    <property type="molecule type" value="Genomic_DNA"/>
</dbReference>
<dbReference type="NCBIfam" id="TIGR02937">
    <property type="entry name" value="sigma70-ECF"/>
    <property type="match status" value="1"/>
</dbReference>
<dbReference type="NCBIfam" id="TIGR02985">
    <property type="entry name" value="Sig70_bacteroi1"/>
    <property type="match status" value="1"/>
</dbReference>
<evidence type="ECO:0000313" key="7">
    <source>
        <dbReference type="EMBL" id="PDP43166.1"/>
    </source>
</evidence>
<gene>
    <name evidence="8" type="primary">sigL_2</name>
    <name evidence="7" type="ORF">CLI86_09690</name>
    <name evidence="8" type="ORF">TFUB20_00860</name>
</gene>
<dbReference type="InterPro" id="IPR013325">
    <property type="entry name" value="RNA_pol_sigma_r2"/>
</dbReference>
<dbReference type="InterPro" id="IPR007627">
    <property type="entry name" value="RNA_pol_sigma70_r2"/>
</dbReference>
<dbReference type="SUPFAM" id="SSF88659">
    <property type="entry name" value="Sigma3 and sigma4 domains of RNA polymerase sigma factors"/>
    <property type="match status" value="1"/>
</dbReference>
<dbReference type="InterPro" id="IPR013249">
    <property type="entry name" value="RNA_pol_sigma70_r4_t2"/>
</dbReference>
<dbReference type="InterPro" id="IPR013324">
    <property type="entry name" value="RNA_pol_sigma_r3/r4-like"/>
</dbReference>
<dbReference type="Gene3D" id="1.10.1740.10">
    <property type="match status" value="1"/>
</dbReference>
<dbReference type="GO" id="GO:0003677">
    <property type="term" value="F:DNA binding"/>
    <property type="evidence" value="ECO:0007669"/>
    <property type="project" value="InterPro"/>
</dbReference>
<dbReference type="InterPro" id="IPR014284">
    <property type="entry name" value="RNA_pol_sigma-70_dom"/>
</dbReference>
<dbReference type="RefSeq" id="WP_074449620.1">
    <property type="nucleotide sequence ID" value="NZ_FMMM01000029.1"/>
</dbReference>
<feature type="domain" description="RNA polymerase sigma-70 region 2" evidence="5">
    <location>
        <begin position="22"/>
        <end position="88"/>
    </location>
</feature>
<comment type="similarity">
    <text evidence="1">Belongs to the sigma-70 factor family. ECF subfamily.</text>
</comment>
<dbReference type="Proteomes" id="UP000182057">
    <property type="component" value="Unassembled WGS sequence"/>
</dbReference>
<protein>
    <submittedName>
        <fullName evidence="8">ECF RNA polymerase sigma factor SigL</fullName>
    </submittedName>
    <submittedName>
        <fullName evidence="7">RNA polymerase sigma-70 factor</fullName>
    </submittedName>
</protein>
<sequence>MSGEEKELTALKNGSYQAFEAIYKRYAGKLYNFIMTLSHGDCYMAEEIVQSVFIKLWEIHREIDPEKSILSFLSVIAKNMLINKYQRQTMEYLYQEFVQNEEPACDTIMEKEIDAKWLEQFIDELIEQLPPSRKRIFILSRKKYLSTKQIAKIMQISVSTVETQLWLAVKFIRKHFEKNFHRLFLLGLILLI</sequence>
<dbReference type="SUPFAM" id="SSF88946">
    <property type="entry name" value="Sigma2 domain of RNA polymerase sigma factors"/>
    <property type="match status" value="1"/>
</dbReference>
<dbReference type="Pfam" id="PF04542">
    <property type="entry name" value="Sigma70_r2"/>
    <property type="match status" value="1"/>
</dbReference>
<evidence type="ECO:0000256" key="1">
    <source>
        <dbReference type="ARBA" id="ARBA00010641"/>
    </source>
</evidence>
<feature type="domain" description="RNA polymerase sigma factor 70 region 4 type 2" evidence="6">
    <location>
        <begin position="122"/>
        <end position="170"/>
    </location>
</feature>
<dbReference type="Gene3D" id="1.10.10.10">
    <property type="entry name" value="Winged helix-like DNA-binding domain superfamily/Winged helix DNA-binding domain"/>
    <property type="match status" value="1"/>
</dbReference>
<accession>A0A1D3UIB6</accession>
<dbReference type="PANTHER" id="PTHR43133:SF46">
    <property type="entry name" value="RNA POLYMERASE SIGMA-70 FACTOR ECF SUBFAMILY"/>
    <property type="match status" value="1"/>
</dbReference>
<dbReference type="PANTHER" id="PTHR43133">
    <property type="entry name" value="RNA POLYMERASE ECF-TYPE SIGMA FACTO"/>
    <property type="match status" value="1"/>
</dbReference>
<evidence type="ECO:0000259" key="5">
    <source>
        <dbReference type="Pfam" id="PF04542"/>
    </source>
</evidence>
<dbReference type="EMBL" id="NSLJ01000026">
    <property type="protein sequence ID" value="PDP43166.1"/>
    <property type="molecule type" value="Genomic_DNA"/>
</dbReference>
<evidence type="ECO:0000313" key="10">
    <source>
        <dbReference type="Proteomes" id="UP000219259"/>
    </source>
</evidence>
<evidence type="ECO:0000256" key="4">
    <source>
        <dbReference type="ARBA" id="ARBA00023163"/>
    </source>
</evidence>
<proteinExistence type="inferred from homology"/>